<dbReference type="PROSITE" id="PS51257">
    <property type="entry name" value="PROKAR_LIPOPROTEIN"/>
    <property type="match status" value="1"/>
</dbReference>
<name>A0A2S0PF80_9NEIS</name>
<evidence type="ECO:0000256" key="1">
    <source>
        <dbReference type="ARBA" id="ARBA00007613"/>
    </source>
</evidence>
<dbReference type="KEGG" id="maer:DAI18_08650"/>
<dbReference type="GO" id="GO:0015562">
    <property type="term" value="F:efflux transmembrane transporter activity"/>
    <property type="evidence" value="ECO:0007669"/>
    <property type="project" value="InterPro"/>
</dbReference>
<comment type="subcellular location">
    <subcellularLocation>
        <location evidence="2">Cell membrane</location>
        <topology evidence="2">Lipid-anchor</topology>
    </subcellularLocation>
</comment>
<dbReference type="Pfam" id="PF02321">
    <property type="entry name" value="OEP"/>
    <property type="match status" value="2"/>
</dbReference>
<protein>
    <submittedName>
        <fullName evidence="4">Transporter</fullName>
    </submittedName>
</protein>
<dbReference type="NCBIfam" id="TIGR01845">
    <property type="entry name" value="outer_NodT"/>
    <property type="match status" value="1"/>
</dbReference>
<reference evidence="4 5" key="1">
    <citation type="submission" date="2018-04" db="EMBL/GenBank/DDBJ databases">
        <title>Denitrifier Microvirgula.</title>
        <authorList>
            <person name="Anderson E."/>
            <person name="Jang J."/>
            <person name="Ishii S."/>
        </authorList>
    </citation>
    <scope>NUCLEOTIDE SEQUENCE [LARGE SCALE GENOMIC DNA]</scope>
    <source>
        <strain evidence="4 5">BE2.4</strain>
    </source>
</reference>
<evidence type="ECO:0000313" key="4">
    <source>
        <dbReference type="EMBL" id="AVY96029.1"/>
    </source>
</evidence>
<dbReference type="GO" id="GO:0005886">
    <property type="term" value="C:plasma membrane"/>
    <property type="evidence" value="ECO:0007669"/>
    <property type="project" value="UniProtKB-SubCell"/>
</dbReference>
<sequence>MAIRRFFLLSPLCLLAACALPVTNTDAGLPIPAHWRQAADGETDGIDADWWRGFGSAELDRLVGDARRDSHDIAAAVARLAQASARARMAGAALAPELSLTAGASRTGRLGGQADEGRAFNAGLSASYELDFWGGNRAARASALAGVQASRFDRDTVRLTVSASVASAYLQTLALRERAAIARADLARAERVLATVRVRAGAGAETPLALAQQRGLVASAQQQVDALAQQARDALILLASLGGHLPAGFDIEGERLSALGWPTLDAGPPSALLTRRPDLARAEARLAAADADITVARAAMLPAVRLTAGIGSNSDRAGRWLDNPVYSLAGALTAPIFNAGRLAAQRDQADARRAELLADYRQAIVAAFRDTEQALNTIDGLERQLRSADEAHEQAQRALTLAERRYRAGADTLLTVLDTQRTLFAAEDERLTLRLRRQQAAVELFKALGGGWRRDDTL</sequence>
<dbReference type="Gene3D" id="2.20.200.10">
    <property type="entry name" value="Outer membrane efflux proteins (OEP)"/>
    <property type="match status" value="1"/>
</dbReference>
<keyword evidence="3" id="KW-0175">Coiled coil</keyword>
<dbReference type="STRING" id="1122240.GCA_000620105_03477"/>
<gene>
    <name evidence="4" type="ORF">DAI18_08650</name>
</gene>
<feature type="chain" id="PRO_5015371323" evidence="2">
    <location>
        <begin position="17"/>
        <end position="458"/>
    </location>
</feature>
<keyword evidence="2" id="KW-1134">Transmembrane beta strand</keyword>
<dbReference type="SUPFAM" id="SSF56954">
    <property type="entry name" value="Outer membrane efflux proteins (OEP)"/>
    <property type="match status" value="1"/>
</dbReference>
<proteinExistence type="inferred from homology"/>
<keyword evidence="2" id="KW-0812">Transmembrane</keyword>
<keyword evidence="5" id="KW-1185">Reference proteome</keyword>
<accession>A0A2S0PF80</accession>
<feature type="signal peptide" evidence="2">
    <location>
        <begin position="1"/>
        <end position="16"/>
    </location>
</feature>
<dbReference type="Gene3D" id="1.20.1600.10">
    <property type="entry name" value="Outer membrane efflux proteins (OEP)"/>
    <property type="match status" value="1"/>
</dbReference>
<evidence type="ECO:0000313" key="5">
    <source>
        <dbReference type="Proteomes" id="UP000244173"/>
    </source>
</evidence>
<feature type="coiled-coil region" evidence="3">
    <location>
        <begin position="371"/>
        <end position="405"/>
    </location>
</feature>
<dbReference type="InterPro" id="IPR003423">
    <property type="entry name" value="OMP_efflux"/>
</dbReference>
<dbReference type="PANTHER" id="PTHR30203">
    <property type="entry name" value="OUTER MEMBRANE CATION EFFLUX PROTEIN"/>
    <property type="match status" value="1"/>
</dbReference>
<comment type="similarity">
    <text evidence="1 2">Belongs to the outer membrane factor (OMF) (TC 1.B.17) family.</text>
</comment>
<evidence type="ECO:0000256" key="3">
    <source>
        <dbReference type="SAM" id="Coils"/>
    </source>
</evidence>
<evidence type="ECO:0000256" key="2">
    <source>
        <dbReference type="RuleBase" id="RU362097"/>
    </source>
</evidence>
<keyword evidence="2" id="KW-0449">Lipoprotein</keyword>
<dbReference type="EMBL" id="CP028519">
    <property type="protein sequence ID" value="AVY96029.1"/>
    <property type="molecule type" value="Genomic_DNA"/>
</dbReference>
<dbReference type="OrthoDB" id="9770517at2"/>
<dbReference type="InterPro" id="IPR010131">
    <property type="entry name" value="MdtP/NodT-like"/>
</dbReference>
<dbReference type="PANTHER" id="PTHR30203:SF33">
    <property type="entry name" value="BLR4455 PROTEIN"/>
    <property type="match status" value="1"/>
</dbReference>
<keyword evidence="2" id="KW-0564">Palmitate</keyword>
<dbReference type="AlphaFoldDB" id="A0A2S0PF80"/>
<keyword evidence="2" id="KW-0472">Membrane</keyword>
<organism evidence="4 5">
    <name type="scientific">Microvirgula aerodenitrificans</name>
    <dbReference type="NCBI Taxonomy" id="57480"/>
    <lineage>
        <taxon>Bacteria</taxon>
        <taxon>Pseudomonadati</taxon>
        <taxon>Pseudomonadota</taxon>
        <taxon>Betaproteobacteria</taxon>
        <taxon>Neisseriales</taxon>
        <taxon>Aquaspirillaceae</taxon>
        <taxon>Microvirgula</taxon>
    </lineage>
</organism>
<keyword evidence="2" id="KW-0732">Signal</keyword>
<dbReference type="Proteomes" id="UP000244173">
    <property type="component" value="Chromosome"/>
</dbReference>